<evidence type="ECO:0000259" key="3">
    <source>
        <dbReference type="PROSITE" id="PS50977"/>
    </source>
</evidence>
<dbReference type="PRINTS" id="PR00455">
    <property type="entry name" value="HTHTETR"/>
</dbReference>
<reference evidence="4 5" key="1">
    <citation type="submission" date="2022-01" db="EMBL/GenBank/DDBJ databases">
        <title>Desulfofustis limnae sp. nov., a novel mesophilic sulfate-reducing bacterium isolated from marsh soil.</title>
        <authorList>
            <person name="Watanabe M."/>
            <person name="Takahashi A."/>
            <person name="Kojima H."/>
            <person name="Fukui M."/>
        </authorList>
    </citation>
    <scope>NUCLEOTIDE SEQUENCE [LARGE SCALE GENOMIC DNA]</scope>
    <source>
        <strain evidence="4 5">PPLL</strain>
    </source>
</reference>
<dbReference type="Gene3D" id="1.10.357.10">
    <property type="entry name" value="Tetracycline Repressor, domain 2"/>
    <property type="match status" value="1"/>
</dbReference>
<dbReference type="PROSITE" id="PS01081">
    <property type="entry name" value="HTH_TETR_1"/>
    <property type="match status" value="1"/>
</dbReference>
<evidence type="ECO:0000313" key="5">
    <source>
        <dbReference type="Proteomes" id="UP000830055"/>
    </source>
</evidence>
<name>A0ABN6M9S1_9BACT</name>
<dbReference type="SUPFAM" id="SSF46689">
    <property type="entry name" value="Homeodomain-like"/>
    <property type="match status" value="1"/>
</dbReference>
<dbReference type="InterPro" id="IPR036271">
    <property type="entry name" value="Tet_transcr_reg_TetR-rel_C_sf"/>
</dbReference>
<dbReference type="EMBL" id="AP025516">
    <property type="protein sequence ID" value="BDD88064.1"/>
    <property type="molecule type" value="Genomic_DNA"/>
</dbReference>
<dbReference type="InterPro" id="IPR050624">
    <property type="entry name" value="HTH-type_Tx_Regulator"/>
</dbReference>
<organism evidence="4 5">
    <name type="scientific">Desulfofustis limnaeus</name>
    <dbReference type="NCBI Taxonomy" id="2740163"/>
    <lineage>
        <taxon>Bacteria</taxon>
        <taxon>Pseudomonadati</taxon>
        <taxon>Thermodesulfobacteriota</taxon>
        <taxon>Desulfobulbia</taxon>
        <taxon>Desulfobulbales</taxon>
        <taxon>Desulfocapsaceae</taxon>
        <taxon>Desulfofustis</taxon>
    </lineage>
</organism>
<dbReference type="Proteomes" id="UP000830055">
    <property type="component" value="Chromosome"/>
</dbReference>
<dbReference type="SUPFAM" id="SSF48498">
    <property type="entry name" value="Tetracyclin repressor-like, C-terminal domain"/>
    <property type="match status" value="1"/>
</dbReference>
<dbReference type="PROSITE" id="PS50977">
    <property type="entry name" value="HTH_TETR_2"/>
    <property type="match status" value="1"/>
</dbReference>
<dbReference type="PANTHER" id="PTHR43479">
    <property type="entry name" value="ACREF/ENVCD OPERON REPRESSOR-RELATED"/>
    <property type="match status" value="1"/>
</dbReference>
<dbReference type="InterPro" id="IPR001647">
    <property type="entry name" value="HTH_TetR"/>
</dbReference>
<evidence type="ECO:0000256" key="2">
    <source>
        <dbReference type="PROSITE-ProRule" id="PRU00335"/>
    </source>
</evidence>
<evidence type="ECO:0000313" key="4">
    <source>
        <dbReference type="EMBL" id="BDD88064.1"/>
    </source>
</evidence>
<dbReference type="InterPro" id="IPR023772">
    <property type="entry name" value="DNA-bd_HTH_TetR-type_CS"/>
</dbReference>
<evidence type="ECO:0000256" key="1">
    <source>
        <dbReference type="ARBA" id="ARBA00023125"/>
    </source>
</evidence>
<keyword evidence="5" id="KW-1185">Reference proteome</keyword>
<dbReference type="PANTHER" id="PTHR43479:SF11">
    <property type="entry name" value="ACREF_ENVCD OPERON REPRESSOR-RELATED"/>
    <property type="match status" value="1"/>
</dbReference>
<dbReference type="RefSeq" id="WP_284151454.1">
    <property type="nucleotide sequence ID" value="NZ_AP025516.1"/>
</dbReference>
<accession>A0ABN6M9S1</accession>
<feature type="DNA-binding region" description="H-T-H motif" evidence="2">
    <location>
        <begin position="70"/>
        <end position="89"/>
    </location>
</feature>
<dbReference type="Pfam" id="PF00440">
    <property type="entry name" value="TetR_N"/>
    <property type="match status" value="1"/>
</dbReference>
<proteinExistence type="predicted"/>
<dbReference type="InterPro" id="IPR009057">
    <property type="entry name" value="Homeodomain-like_sf"/>
</dbReference>
<sequence>MLFFRLYVCPDIVYPAPSFNRSYLAWRCAIVGTHITDMQPLREQNKSNKRRAILNAAIKLFPQKGYHQTSIEELARKAGVGKGTVYSYFQTKKDIVRAFCEDELEQTRQTLTTKNGKEMSLMEQLLLIFLAEFNHITEHPEFGRIYLQETVFPHEHYGAADLEVQGQYFAILYPLFERAQNRGELRKDLELIHIAGHFRALNLLVLSCWYNGMLSTDEIPEALGALITQAVNGLKP</sequence>
<keyword evidence="1 2" id="KW-0238">DNA-binding</keyword>
<feature type="domain" description="HTH tetR-type" evidence="3">
    <location>
        <begin position="47"/>
        <end position="107"/>
    </location>
</feature>
<protein>
    <recommendedName>
        <fullName evidence="3">HTH tetR-type domain-containing protein</fullName>
    </recommendedName>
</protein>
<gene>
    <name evidence="4" type="ORF">DPPLL_24290</name>
</gene>